<comment type="caution">
    <text evidence="6">The sequence shown here is derived from an EMBL/GenBank/DDBJ whole genome shotgun (WGS) entry which is preliminary data.</text>
</comment>
<dbReference type="Pfam" id="PF00153">
    <property type="entry name" value="Mito_carr"/>
    <property type="match status" value="1"/>
</dbReference>
<evidence type="ECO:0000256" key="3">
    <source>
        <dbReference type="ARBA" id="ARBA00022692"/>
    </source>
</evidence>
<dbReference type="AlphaFoldDB" id="A0A4S8JA58"/>
<proteinExistence type="predicted"/>
<dbReference type="GO" id="GO:0016020">
    <property type="term" value="C:membrane"/>
    <property type="evidence" value="ECO:0007669"/>
    <property type="project" value="UniProtKB-SubCell"/>
</dbReference>
<evidence type="ECO:0000256" key="4">
    <source>
        <dbReference type="ARBA" id="ARBA00022737"/>
    </source>
</evidence>
<evidence type="ECO:0000256" key="5">
    <source>
        <dbReference type="ARBA" id="ARBA00023136"/>
    </source>
</evidence>
<comment type="subcellular location">
    <subcellularLocation>
        <location evidence="1">Membrane</location>
        <topology evidence="1">Multi-pass membrane protein</topology>
    </subcellularLocation>
</comment>
<dbReference type="EMBL" id="PYDT01000006">
    <property type="protein sequence ID" value="THU58531.1"/>
    <property type="molecule type" value="Genomic_DNA"/>
</dbReference>
<sequence length="112" mass="12312">MVMSFLLNNLDNSPEPQKCSTKKAYSMQEALHNCKLCRWHVSKSSDAYSRSSYDLSMVASTSPVFVNATAEKGFASFTIDFLMGGISAVVSKTAAAPNEHVKLLIQNQDEML</sequence>
<dbReference type="InterPro" id="IPR023395">
    <property type="entry name" value="MCP_dom_sf"/>
</dbReference>
<evidence type="ECO:0000256" key="2">
    <source>
        <dbReference type="ARBA" id="ARBA00022448"/>
    </source>
</evidence>
<dbReference type="Gene3D" id="1.50.40.10">
    <property type="entry name" value="Mitochondrial carrier domain"/>
    <property type="match status" value="1"/>
</dbReference>
<keyword evidence="3" id="KW-0812">Transmembrane</keyword>
<organism evidence="6 7">
    <name type="scientific">Musa balbisiana</name>
    <name type="common">Banana</name>
    <dbReference type="NCBI Taxonomy" id="52838"/>
    <lineage>
        <taxon>Eukaryota</taxon>
        <taxon>Viridiplantae</taxon>
        <taxon>Streptophyta</taxon>
        <taxon>Embryophyta</taxon>
        <taxon>Tracheophyta</taxon>
        <taxon>Spermatophyta</taxon>
        <taxon>Magnoliopsida</taxon>
        <taxon>Liliopsida</taxon>
        <taxon>Zingiberales</taxon>
        <taxon>Musaceae</taxon>
        <taxon>Musa</taxon>
    </lineage>
</organism>
<accession>A0A4S8JA58</accession>
<dbReference type="Proteomes" id="UP000317650">
    <property type="component" value="Chromosome 3"/>
</dbReference>
<keyword evidence="5" id="KW-0472">Membrane</keyword>
<keyword evidence="4" id="KW-0677">Repeat</keyword>
<dbReference type="SUPFAM" id="SSF103506">
    <property type="entry name" value="Mitochondrial carrier"/>
    <property type="match status" value="1"/>
</dbReference>
<evidence type="ECO:0000313" key="6">
    <source>
        <dbReference type="EMBL" id="THU58531.1"/>
    </source>
</evidence>
<dbReference type="InterPro" id="IPR002067">
    <property type="entry name" value="MCP"/>
</dbReference>
<dbReference type="GO" id="GO:0055085">
    <property type="term" value="P:transmembrane transport"/>
    <property type="evidence" value="ECO:0007669"/>
    <property type="project" value="InterPro"/>
</dbReference>
<protein>
    <submittedName>
        <fullName evidence="6">Uncharacterized protein</fullName>
    </submittedName>
</protein>
<dbReference type="InterPro" id="IPR018108">
    <property type="entry name" value="MCP_transmembrane"/>
</dbReference>
<gene>
    <name evidence="6" type="ORF">C4D60_Mb03t15300</name>
</gene>
<name>A0A4S8JA58_MUSBA</name>
<dbReference type="STRING" id="52838.A0A4S8JA58"/>
<keyword evidence="7" id="KW-1185">Reference proteome</keyword>
<reference evidence="6 7" key="1">
    <citation type="journal article" date="2019" name="Nat. Plants">
        <title>Genome sequencing of Musa balbisiana reveals subgenome evolution and function divergence in polyploid bananas.</title>
        <authorList>
            <person name="Yao X."/>
        </authorList>
    </citation>
    <scope>NUCLEOTIDE SEQUENCE [LARGE SCALE GENOMIC DNA]</scope>
    <source>
        <strain evidence="7">cv. DH-PKW</strain>
        <tissue evidence="6">Leaves</tissue>
    </source>
</reference>
<evidence type="ECO:0000256" key="1">
    <source>
        <dbReference type="ARBA" id="ARBA00004141"/>
    </source>
</evidence>
<dbReference type="PRINTS" id="PR00926">
    <property type="entry name" value="MITOCARRIER"/>
</dbReference>
<keyword evidence="2" id="KW-0813">Transport</keyword>
<evidence type="ECO:0000313" key="7">
    <source>
        <dbReference type="Proteomes" id="UP000317650"/>
    </source>
</evidence>